<evidence type="ECO:0000256" key="1">
    <source>
        <dbReference type="ARBA" id="ARBA00007133"/>
    </source>
</evidence>
<dbReference type="InterPro" id="IPR009395">
    <property type="entry name" value="BLOC1S1"/>
</dbReference>
<dbReference type="PANTHER" id="PTHR13073">
    <property type="entry name" value="BLOC-1 COMPLEX SUBUNIT 1"/>
    <property type="match status" value="1"/>
</dbReference>
<evidence type="ECO:0000256" key="2">
    <source>
        <dbReference type="ARBA" id="ARBA00019577"/>
    </source>
</evidence>
<accession>A0A7J7KS90</accession>
<sequence>MLASLVKEHQIRQQERREVQELRRKRAVESVGKLTKALTENLNSSVSVAYSNQKRIDAEAKQLQTNAATFAKQTSQWLKLMEEFSYSLKEIGDVESWSKTIEADMQTVSSALEYVYKDGFPKK</sequence>
<protein>
    <recommendedName>
        <fullName evidence="2">Biogenesis of lysosome-related organelles complex 1 subunit 1</fullName>
    </recommendedName>
</protein>
<dbReference type="OrthoDB" id="20018at2759"/>
<evidence type="ECO:0000313" key="3">
    <source>
        <dbReference type="EMBL" id="KAF6041009.1"/>
    </source>
</evidence>
<evidence type="ECO:0000313" key="4">
    <source>
        <dbReference type="Proteomes" id="UP000593567"/>
    </source>
</evidence>
<proteinExistence type="inferred from homology"/>
<reference evidence="3" key="1">
    <citation type="submission" date="2020-06" db="EMBL/GenBank/DDBJ databases">
        <title>Draft genome of Bugula neritina, a colonial animal packing powerful symbionts and potential medicines.</title>
        <authorList>
            <person name="Rayko M."/>
        </authorList>
    </citation>
    <scope>NUCLEOTIDE SEQUENCE [LARGE SCALE GENOMIC DNA]</scope>
    <source>
        <strain evidence="3">Kwan_BN1</strain>
    </source>
</reference>
<keyword evidence="4" id="KW-1185">Reference proteome</keyword>
<dbReference type="EMBL" id="VXIV02000090">
    <property type="protein sequence ID" value="KAF6041009.1"/>
    <property type="molecule type" value="Genomic_DNA"/>
</dbReference>
<organism evidence="3 4">
    <name type="scientific">Bugula neritina</name>
    <name type="common">Brown bryozoan</name>
    <name type="synonym">Sertularia neritina</name>
    <dbReference type="NCBI Taxonomy" id="10212"/>
    <lineage>
        <taxon>Eukaryota</taxon>
        <taxon>Metazoa</taxon>
        <taxon>Spiralia</taxon>
        <taxon>Lophotrochozoa</taxon>
        <taxon>Bryozoa</taxon>
        <taxon>Gymnolaemata</taxon>
        <taxon>Cheilostomatida</taxon>
        <taxon>Flustrina</taxon>
        <taxon>Buguloidea</taxon>
        <taxon>Bugulidae</taxon>
        <taxon>Bugula</taxon>
    </lineage>
</organism>
<comment type="similarity">
    <text evidence="1">Belongs to the BLOC1S1 family.</text>
</comment>
<name>A0A7J7KS90_BUGNE</name>
<dbReference type="AlphaFoldDB" id="A0A7J7KS90"/>
<dbReference type="PANTHER" id="PTHR13073:SF0">
    <property type="entry name" value="BIOGENESIS OF LYSOSOME-RELATED ORGANELLES COMPLEX 1 SUBUNIT 1"/>
    <property type="match status" value="1"/>
</dbReference>
<dbReference type="Proteomes" id="UP000593567">
    <property type="component" value="Unassembled WGS sequence"/>
</dbReference>
<dbReference type="Pfam" id="PF06320">
    <property type="entry name" value="GCN5L1"/>
    <property type="match status" value="1"/>
</dbReference>
<dbReference type="GO" id="GO:0016197">
    <property type="term" value="P:endosomal transport"/>
    <property type="evidence" value="ECO:0007669"/>
    <property type="project" value="TreeGrafter"/>
</dbReference>
<gene>
    <name evidence="3" type="ORF">EB796_000726</name>
</gene>
<dbReference type="GO" id="GO:0031083">
    <property type="term" value="C:BLOC-1 complex"/>
    <property type="evidence" value="ECO:0007669"/>
    <property type="project" value="InterPro"/>
</dbReference>
<comment type="caution">
    <text evidence="3">The sequence shown here is derived from an EMBL/GenBank/DDBJ whole genome shotgun (WGS) entry which is preliminary data.</text>
</comment>